<sequence>MSFFNFDSIKNMERLLLKKQMMLKNCLETKTVIFGGSSVLYGFNTEVLTKAFRQPTYNLGVNVGLGFRYAMDYFEPHLNPGDHVILPLEFNQYTNPPYYVFGFAIDTFLRQRIWMTRKNYHNKGKLLLISLKHAKTSATAEKMKRRQAAELAESGCYLGLSGQLRNPDMLKQIPFPREFQETLTAVEIKNFRQRLEFQGIKTTLLPPVFFENQTNEVYLDRLYHSLNMPYDTNLFRLKKEEVYDSVYHANALGQDRVTNTLLEILEIQRGV</sequence>
<dbReference type="EMBL" id="AZHO01000009">
    <property type="protein sequence ID" value="KMT60366.1"/>
    <property type="molecule type" value="Genomic_DNA"/>
</dbReference>
<dbReference type="PATRIC" id="fig|1430899.3.peg.897"/>
<gene>
    <name evidence="1" type="ORF">X560_0872</name>
</gene>
<dbReference type="AlphaFoldDB" id="A0A0J8J7S0"/>
<dbReference type="Proteomes" id="UP000052258">
    <property type="component" value="Unassembled WGS sequence"/>
</dbReference>
<keyword evidence="2" id="KW-1185">Reference proteome</keyword>
<comment type="caution">
    <text evidence="1">The sequence shown here is derived from an EMBL/GenBank/DDBJ whole genome shotgun (WGS) entry which is preliminary data.</text>
</comment>
<evidence type="ECO:0000313" key="1">
    <source>
        <dbReference type="EMBL" id="KMT60366.1"/>
    </source>
</evidence>
<proteinExistence type="predicted"/>
<accession>A0A0J8J7S0</accession>
<dbReference type="RefSeq" id="WP_007475708.1">
    <property type="nucleotide sequence ID" value="NZ_KQ130612.1"/>
</dbReference>
<reference evidence="1 2" key="1">
    <citation type="journal article" date="2015" name="Genome Biol. Evol.">
        <title>Comparative Genomics of Listeria Sensu Lato: Genus-Wide Differences in Evolutionary Dynamics and the Progressive Gain of Complex, Potentially Pathogenicity-Related Traits through Lateral Gene Transfer.</title>
        <authorList>
            <person name="Chiara M."/>
            <person name="Caruso M."/>
            <person name="D'Erchia A.M."/>
            <person name="Manzari C."/>
            <person name="Fraccalvieri R."/>
            <person name="Goffredo E."/>
            <person name="Latorre L."/>
            <person name="Miccolupo A."/>
            <person name="Padalino I."/>
            <person name="Santagada G."/>
            <person name="Chiocco D."/>
            <person name="Pesole G."/>
            <person name="Horner D.S."/>
            <person name="Parisi A."/>
        </authorList>
    </citation>
    <scope>NUCLEOTIDE SEQUENCE [LARGE SCALE GENOMIC DNA]</scope>
    <source>
        <strain evidence="1 2">1991</strain>
    </source>
</reference>
<evidence type="ECO:0000313" key="2">
    <source>
        <dbReference type="Proteomes" id="UP000052258"/>
    </source>
</evidence>
<dbReference type="OrthoDB" id="9155736at2"/>
<evidence type="ECO:0008006" key="3">
    <source>
        <dbReference type="Google" id="ProtNLM"/>
    </source>
</evidence>
<name>A0A0J8J7S0_9LIST</name>
<protein>
    <recommendedName>
        <fullName evidence="3">SGNH/GDSL hydrolase family protein</fullName>
    </recommendedName>
</protein>
<organism evidence="1 2">
    <name type="scientific">Listeria fleischmannii 1991</name>
    <dbReference type="NCBI Taxonomy" id="1430899"/>
    <lineage>
        <taxon>Bacteria</taxon>
        <taxon>Bacillati</taxon>
        <taxon>Bacillota</taxon>
        <taxon>Bacilli</taxon>
        <taxon>Bacillales</taxon>
        <taxon>Listeriaceae</taxon>
        <taxon>Listeria</taxon>
    </lineage>
</organism>